<reference evidence="3 4" key="1">
    <citation type="submission" date="2019-01" db="EMBL/GenBank/DDBJ databases">
        <authorList>
            <person name="Chen W.-M."/>
        </authorList>
    </citation>
    <scope>NUCLEOTIDE SEQUENCE [LARGE SCALE GENOMIC DNA]</scope>
    <source>
        <strain evidence="3 4">ICH-3</strain>
    </source>
</reference>
<feature type="domain" description="CheW-like" evidence="2">
    <location>
        <begin position="68"/>
        <end position="215"/>
    </location>
</feature>
<dbReference type="Gene3D" id="2.30.30.40">
    <property type="entry name" value="SH3 Domains"/>
    <property type="match status" value="1"/>
</dbReference>
<dbReference type="PROSITE" id="PS50851">
    <property type="entry name" value="CHEW"/>
    <property type="match status" value="1"/>
</dbReference>
<feature type="compositionally biased region" description="Basic residues" evidence="1">
    <location>
        <begin position="1"/>
        <end position="12"/>
    </location>
</feature>
<dbReference type="AlphaFoldDB" id="A0A3S2WNF5"/>
<evidence type="ECO:0000259" key="2">
    <source>
        <dbReference type="PROSITE" id="PS50851"/>
    </source>
</evidence>
<dbReference type="GO" id="GO:0005829">
    <property type="term" value="C:cytosol"/>
    <property type="evidence" value="ECO:0007669"/>
    <property type="project" value="TreeGrafter"/>
</dbReference>
<sequence>MDAGRRPPRRRPLPPARPRCALASPTSRPPWPKSMKPTSRRSDPMSAVATLQTAADQPGNAGGTAGSAVSLLRLAVGTQTLAVSIADVREILQVGRLTPMPRTPAFVRGVINLRGAVVPVIDLGARLGLCAADLGRRSCIVIVEVAQADPGDPPLVAGLLVDAVFEVLQREPAAVEPAPELGTTVPHRFLHGITRAEGQLVGVLALPVLLAVAELAECIEHHCTH</sequence>
<dbReference type="PANTHER" id="PTHR22617:SF41">
    <property type="entry name" value="CHEMOTAXIS SIGNAL TRANSDUCTION SYSTEM ADAPTOR PROTEIN CHEW"/>
    <property type="match status" value="1"/>
</dbReference>
<gene>
    <name evidence="3" type="ORF">ENE75_24590</name>
</gene>
<dbReference type="SMART" id="SM00260">
    <property type="entry name" value="CheW"/>
    <property type="match status" value="1"/>
</dbReference>
<dbReference type="Gene3D" id="2.40.50.180">
    <property type="entry name" value="CheA-289, Domain 4"/>
    <property type="match status" value="1"/>
</dbReference>
<proteinExistence type="predicted"/>
<evidence type="ECO:0000256" key="1">
    <source>
        <dbReference type="SAM" id="MobiDB-lite"/>
    </source>
</evidence>
<dbReference type="GO" id="GO:0006935">
    <property type="term" value="P:chemotaxis"/>
    <property type="evidence" value="ECO:0007669"/>
    <property type="project" value="InterPro"/>
</dbReference>
<organism evidence="3 4">
    <name type="scientific">Rubrivivax albus</name>
    <dbReference type="NCBI Taxonomy" id="2499835"/>
    <lineage>
        <taxon>Bacteria</taxon>
        <taxon>Pseudomonadati</taxon>
        <taxon>Pseudomonadota</taxon>
        <taxon>Betaproteobacteria</taxon>
        <taxon>Burkholderiales</taxon>
        <taxon>Sphaerotilaceae</taxon>
        <taxon>Rubrivivax</taxon>
    </lineage>
</organism>
<protein>
    <submittedName>
        <fullName evidence="3">Chemotaxis protein CheW</fullName>
    </submittedName>
</protein>
<dbReference type="InterPro" id="IPR039315">
    <property type="entry name" value="CheW"/>
</dbReference>
<accession>A0A3S2WNF5</accession>
<dbReference type="SUPFAM" id="SSF50341">
    <property type="entry name" value="CheW-like"/>
    <property type="match status" value="1"/>
</dbReference>
<dbReference type="EMBL" id="SACT01000030">
    <property type="protein sequence ID" value="RVT46683.1"/>
    <property type="molecule type" value="Genomic_DNA"/>
</dbReference>
<comment type="caution">
    <text evidence="3">The sequence shown here is derived from an EMBL/GenBank/DDBJ whole genome shotgun (WGS) entry which is preliminary data.</text>
</comment>
<dbReference type="GO" id="GO:0007165">
    <property type="term" value="P:signal transduction"/>
    <property type="evidence" value="ECO:0007669"/>
    <property type="project" value="InterPro"/>
</dbReference>
<dbReference type="PANTHER" id="PTHR22617">
    <property type="entry name" value="CHEMOTAXIS SENSOR HISTIDINE KINASE-RELATED"/>
    <property type="match status" value="1"/>
</dbReference>
<feature type="region of interest" description="Disordered" evidence="1">
    <location>
        <begin position="1"/>
        <end position="62"/>
    </location>
</feature>
<dbReference type="Proteomes" id="UP000288178">
    <property type="component" value="Unassembled WGS sequence"/>
</dbReference>
<evidence type="ECO:0000313" key="4">
    <source>
        <dbReference type="Proteomes" id="UP000288178"/>
    </source>
</evidence>
<keyword evidence="4" id="KW-1185">Reference proteome</keyword>
<name>A0A3S2WNF5_9BURK</name>
<dbReference type="InterPro" id="IPR002545">
    <property type="entry name" value="CheW-lke_dom"/>
</dbReference>
<dbReference type="InterPro" id="IPR036061">
    <property type="entry name" value="CheW-like_dom_sf"/>
</dbReference>
<dbReference type="Pfam" id="PF01584">
    <property type="entry name" value="CheW"/>
    <property type="match status" value="1"/>
</dbReference>
<evidence type="ECO:0000313" key="3">
    <source>
        <dbReference type="EMBL" id="RVT46683.1"/>
    </source>
</evidence>